<keyword evidence="3" id="KW-1185">Reference proteome</keyword>
<dbReference type="EMBL" id="AP022595">
    <property type="protein sequence ID" value="BBY56897.1"/>
    <property type="molecule type" value="Genomic_DNA"/>
</dbReference>
<name>A0A7I7SIX1_9MYCO</name>
<protein>
    <submittedName>
        <fullName evidence="2">Sensor domain-containing protein</fullName>
    </submittedName>
</protein>
<feature type="domain" description="PknH-like extracellular" evidence="1">
    <location>
        <begin position="44"/>
        <end position="195"/>
    </location>
</feature>
<dbReference type="AlphaFoldDB" id="A0A7I7SIX1"/>
<dbReference type="RefSeq" id="WP_163694313.1">
    <property type="nucleotide sequence ID" value="NZ_AP022595.1"/>
</dbReference>
<dbReference type="InterPro" id="IPR026954">
    <property type="entry name" value="PknH-like_Extracell"/>
</dbReference>
<evidence type="ECO:0000259" key="1">
    <source>
        <dbReference type="Pfam" id="PF14032"/>
    </source>
</evidence>
<sequence>MTVRAGLVCCAAAAVLTGCTHWLDGDGLRALSEPPYRPPGIVDVDQVLLTQAQLQAITGGGQDLTIIATMDGTAPVDIEPLAASVPTDCRFLFAETDTFGTDVEDFHKTSFQHPARRALISEAAAAYRDDASARQAFNSLSTTVHRCEAGPMGPYLVGEVTADTESLRTRPGRCGRDYRLKASVLVEVTLCTYPESVPEIVMSNILNKIPAN</sequence>
<gene>
    <name evidence="2" type="primary">lpqA</name>
    <name evidence="2" type="ORF">MSAR_00330</name>
</gene>
<dbReference type="Gene3D" id="3.40.1000.70">
    <property type="entry name" value="PknH-like extracellular domain"/>
    <property type="match status" value="1"/>
</dbReference>
<dbReference type="PROSITE" id="PS51257">
    <property type="entry name" value="PROKAR_LIPOPROTEIN"/>
    <property type="match status" value="1"/>
</dbReference>
<dbReference type="Pfam" id="PF14032">
    <property type="entry name" value="PknH_C"/>
    <property type="match status" value="1"/>
</dbReference>
<accession>A0A7I7SIX1</accession>
<reference evidence="2 3" key="1">
    <citation type="journal article" date="2019" name="Emerg. Microbes Infect.">
        <title>Comprehensive subspecies identification of 175 nontuberculous mycobacteria species based on 7547 genomic profiles.</title>
        <authorList>
            <person name="Matsumoto Y."/>
            <person name="Kinjo T."/>
            <person name="Motooka D."/>
            <person name="Nabeya D."/>
            <person name="Jung N."/>
            <person name="Uechi K."/>
            <person name="Horii T."/>
            <person name="Iida T."/>
            <person name="Fujita J."/>
            <person name="Nakamura S."/>
        </authorList>
    </citation>
    <scope>NUCLEOTIDE SEQUENCE [LARGE SCALE GENOMIC DNA]</scope>
    <source>
        <strain evidence="2 3">JCM 30395</strain>
    </source>
</reference>
<evidence type="ECO:0000313" key="3">
    <source>
        <dbReference type="Proteomes" id="UP000466445"/>
    </source>
</evidence>
<proteinExistence type="predicted"/>
<dbReference type="InterPro" id="IPR038232">
    <property type="entry name" value="PknH-like_Extracell_sf"/>
</dbReference>
<organism evidence="2 3">
    <name type="scientific">Mycolicibacterium sarraceniae</name>
    <dbReference type="NCBI Taxonomy" id="1534348"/>
    <lineage>
        <taxon>Bacteria</taxon>
        <taxon>Bacillati</taxon>
        <taxon>Actinomycetota</taxon>
        <taxon>Actinomycetes</taxon>
        <taxon>Mycobacteriales</taxon>
        <taxon>Mycobacteriaceae</taxon>
        <taxon>Mycolicibacterium</taxon>
    </lineage>
</organism>
<evidence type="ECO:0000313" key="2">
    <source>
        <dbReference type="EMBL" id="BBY56897.1"/>
    </source>
</evidence>
<dbReference type="KEGG" id="msar:MSAR_00330"/>
<dbReference type="Proteomes" id="UP000466445">
    <property type="component" value="Chromosome"/>
</dbReference>